<dbReference type="PROSITE" id="PS00211">
    <property type="entry name" value="ABC_TRANSPORTER_1"/>
    <property type="match status" value="1"/>
</dbReference>
<dbReference type="Pfam" id="PF14524">
    <property type="entry name" value="Wzt_C"/>
    <property type="match status" value="1"/>
</dbReference>
<keyword evidence="8" id="KW-1185">Reference proteome</keyword>
<keyword evidence="2" id="KW-0813">Transport</keyword>
<dbReference type="PROSITE" id="PS50893">
    <property type="entry name" value="ABC_TRANSPORTER_2"/>
    <property type="match status" value="1"/>
</dbReference>
<dbReference type="EMBL" id="AP022853">
    <property type="protein sequence ID" value="BCB28711.1"/>
    <property type="molecule type" value="Genomic_DNA"/>
</dbReference>
<gene>
    <name evidence="7" type="primary">xapH</name>
    <name evidence="7" type="ORF">SKTS_35970</name>
</gene>
<evidence type="ECO:0000256" key="1">
    <source>
        <dbReference type="ARBA" id="ARBA00005417"/>
    </source>
</evidence>
<proteinExistence type="inferred from homology"/>
<reference evidence="8" key="1">
    <citation type="submission" date="2020-03" db="EMBL/GenBank/DDBJ databases">
        <title>Complete genome sequence of sulfur-oxidizing bacterium skT11.</title>
        <authorList>
            <person name="Kanda M."/>
            <person name="Kojima H."/>
            <person name="Fukui M."/>
        </authorList>
    </citation>
    <scope>NUCLEOTIDE SEQUENCE [LARGE SCALE GENOMIC DNA]</scope>
    <source>
        <strain evidence="8">skT11</strain>
    </source>
</reference>
<dbReference type="InterPro" id="IPR003439">
    <property type="entry name" value="ABC_transporter-like_ATP-bd"/>
</dbReference>
<evidence type="ECO:0000256" key="2">
    <source>
        <dbReference type="ARBA" id="ARBA00022448"/>
    </source>
</evidence>
<dbReference type="InterPro" id="IPR027417">
    <property type="entry name" value="P-loop_NTPase"/>
</dbReference>
<evidence type="ECO:0000256" key="4">
    <source>
        <dbReference type="ARBA" id="ARBA00022741"/>
    </source>
</evidence>
<dbReference type="KEGG" id="slac:SKTS_35970"/>
<evidence type="ECO:0000256" key="5">
    <source>
        <dbReference type="ARBA" id="ARBA00022840"/>
    </source>
</evidence>
<dbReference type="Gene3D" id="2.70.50.60">
    <property type="entry name" value="abc- transporter (atp binding component) like domain"/>
    <property type="match status" value="1"/>
</dbReference>
<dbReference type="SMART" id="SM00382">
    <property type="entry name" value="AAA"/>
    <property type="match status" value="1"/>
</dbReference>
<feature type="domain" description="ABC transporter" evidence="6">
    <location>
        <begin position="6"/>
        <end position="230"/>
    </location>
</feature>
<evidence type="ECO:0000259" key="6">
    <source>
        <dbReference type="PROSITE" id="PS50893"/>
    </source>
</evidence>
<dbReference type="InterPro" id="IPR003593">
    <property type="entry name" value="AAA+_ATPase"/>
</dbReference>
<keyword evidence="5 7" id="KW-0067">ATP-binding</keyword>
<keyword evidence="3" id="KW-1003">Cell membrane</keyword>
<dbReference type="CDD" id="cd03220">
    <property type="entry name" value="ABC_KpsT_Wzt"/>
    <property type="match status" value="1"/>
</dbReference>
<dbReference type="InterPro" id="IPR029439">
    <property type="entry name" value="Wzt_C"/>
</dbReference>
<dbReference type="PANTHER" id="PTHR46743:SF2">
    <property type="entry name" value="TEICHOIC ACIDS EXPORT ATP-BINDING PROTEIN TAGH"/>
    <property type="match status" value="1"/>
</dbReference>
<sequence length="392" mass="42509">MSDTVISVRGLGKSYQVGGKPHWAIRDINFDVQRGDVLGVVGRNGAGKTTMLRVLSRITDPTEGEARIKGRIGTLLETGTGFHPDLTGRENVYLNGAILGMRSKEINAKFEEIVDFAGIGKFINSRVKTYSSGMRSRLSFAVAAHLDTEILMVDEVLAVGDIAFQEKCLNKMDQLTQHQERTILFVSHSMGAIQSLCNRAILIENSNVHTEGATETVVRAYTTLLLGPTGEADLSVAKGRPGSGLVRFTSMQLEDLDGNAISSVPAGGGVRIVFDYESNLEKPSNDVILTVVVAGSKGTRLFGLPSDIIRSELTLDKKRGQFVCTVPKLPLLPGNYDIVASCIVNRELTDKISNTCHITVSDSNYFGTGRLQQGNLGDVLVDFKWDCLSNND</sequence>
<evidence type="ECO:0000313" key="7">
    <source>
        <dbReference type="EMBL" id="BCB28711.1"/>
    </source>
</evidence>
<name>A0A6F8VHR7_9PROT</name>
<organism evidence="7 8">
    <name type="scientific">Sulfurimicrobium lacus</name>
    <dbReference type="NCBI Taxonomy" id="2715678"/>
    <lineage>
        <taxon>Bacteria</taxon>
        <taxon>Pseudomonadati</taxon>
        <taxon>Pseudomonadota</taxon>
        <taxon>Betaproteobacteria</taxon>
        <taxon>Nitrosomonadales</taxon>
        <taxon>Sulfuricellaceae</taxon>
        <taxon>Sulfurimicrobium</taxon>
    </lineage>
</organism>
<keyword evidence="4" id="KW-0547">Nucleotide-binding</keyword>
<protein>
    <submittedName>
        <fullName evidence="7">ABC transporter ATP-binding protein</fullName>
    </submittedName>
</protein>
<dbReference type="Pfam" id="PF00005">
    <property type="entry name" value="ABC_tran"/>
    <property type="match status" value="1"/>
</dbReference>
<dbReference type="AlphaFoldDB" id="A0A6F8VHR7"/>
<dbReference type="PANTHER" id="PTHR46743">
    <property type="entry name" value="TEICHOIC ACIDS EXPORT ATP-BINDING PROTEIN TAGH"/>
    <property type="match status" value="1"/>
</dbReference>
<dbReference type="GO" id="GO:0140359">
    <property type="term" value="F:ABC-type transporter activity"/>
    <property type="evidence" value="ECO:0007669"/>
    <property type="project" value="InterPro"/>
</dbReference>
<dbReference type="InterPro" id="IPR015860">
    <property type="entry name" value="ABC_transpr_TagH-like"/>
</dbReference>
<dbReference type="InterPro" id="IPR017871">
    <property type="entry name" value="ABC_transporter-like_CS"/>
</dbReference>
<accession>A0A6F8VHR7</accession>
<dbReference type="GO" id="GO:0005524">
    <property type="term" value="F:ATP binding"/>
    <property type="evidence" value="ECO:0007669"/>
    <property type="project" value="UniProtKB-KW"/>
</dbReference>
<dbReference type="RefSeq" id="WP_173068556.1">
    <property type="nucleotide sequence ID" value="NZ_AP022853.1"/>
</dbReference>
<keyword evidence="3" id="KW-0472">Membrane</keyword>
<dbReference type="CDD" id="cd10147">
    <property type="entry name" value="Wzt_C-like"/>
    <property type="match status" value="1"/>
</dbReference>
<dbReference type="Gene3D" id="3.40.50.300">
    <property type="entry name" value="P-loop containing nucleotide triphosphate hydrolases"/>
    <property type="match status" value="1"/>
</dbReference>
<comment type="similarity">
    <text evidence="1">Belongs to the ABC transporter superfamily.</text>
</comment>
<evidence type="ECO:0000313" key="8">
    <source>
        <dbReference type="Proteomes" id="UP000502260"/>
    </source>
</evidence>
<evidence type="ECO:0000256" key="3">
    <source>
        <dbReference type="ARBA" id="ARBA00022475"/>
    </source>
</evidence>
<dbReference type="GO" id="GO:0016887">
    <property type="term" value="F:ATP hydrolysis activity"/>
    <property type="evidence" value="ECO:0007669"/>
    <property type="project" value="InterPro"/>
</dbReference>
<dbReference type="Proteomes" id="UP000502260">
    <property type="component" value="Chromosome"/>
</dbReference>
<dbReference type="GO" id="GO:0016020">
    <property type="term" value="C:membrane"/>
    <property type="evidence" value="ECO:0007669"/>
    <property type="project" value="InterPro"/>
</dbReference>
<dbReference type="SUPFAM" id="SSF52540">
    <property type="entry name" value="P-loop containing nucleoside triphosphate hydrolases"/>
    <property type="match status" value="1"/>
</dbReference>
<dbReference type="InterPro" id="IPR050683">
    <property type="entry name" value="Bact_Polysacc_Export_ATP-bd"/>
</dbReference>